<dbReference type="RefSeq" id="WP_260219554.1">
    <property type="nucleotide sequence ID" value="NZ_JAJAGO010000009.1"/>
</dbReference>
<protein>
    <submittedName>
        <fullName evidence="1">Uncharacterized protein</fullName>
    </submittedName>
</protein>
<proteinExistence type="predicted"/>
<dbReference type="Proteomes" id="UP001156389">
    <property type="component" value="Unassembled WGS sequence"/>
</dbReference>
<dbReference type="EMBL" id="JAJAGO010000009">
    <property type="protein sequence ID" value="MCT2592233.1"/>
    <property type="molecule type" value="Genomic_DNA"/>
</dbReference>
<evidence type="ECO:0000313" key="2">
    <source>
        <dbReference type="Proteomes" id="UP001156389"/>
    </source>
</evidence>
<reference evidence="1 2" key="1">
    <citation type="submission" date="2021-10" db="EMBL/GenBank/DDBJ databases">
        <title>Streptomyces gossypii sp. nov., isolated from soil collected from cotton field.</title>
        <authorList>
            <person name="Ge X."/>
            <person name="Chen X."/>
            <person name="Liu W."/>
        </authorList>
    </citation>
    <scope>NUCLEOTIDE SEQUENCE [LARGE SCALE GENOMIC DNA]</scope>
    <source>
        <strain evidence="1 2">N2-109</strain>
    </source>
</reference>
<sequence>MSARRRARAVRARVSAPPSFDWRHPRYGITAWPPRPGRPVTLVRIIAARRAARAARAAWEREHAPPDPPP</sequence>
<evidence type="ECO:0000313" key="1">
    <source>
        <dbReference type="EMBL" id="MCT2592233.1"/>
    </source>
</evidence>
<keyword evidence="2" id="KW-1185">Reference proteome</keyword>
<comment type="caution">
    <text evidence="1">The sequence shown here is derived from an EMBL/GenBank/DDBJ whole genome shotgun (WGS) entry which is preliminary data.</text>
</comment>
<name>A0ABT2JX31_9ACTN</name>
<gene>
    <name evidence="1" type="ORF">LHJ74_20395</name>
</gene>
<accession>A0ABT2JX31</accession>
<organism evidence="1 2">
    <name type="scientific">Streptomyces gossypii</name>
    <dbReference type="NCBI Taxonomy" id="2883101"/>
    <lineage>
        <taxon>Bacteria</taxon>
        <taxon>Bacillati</taxon>
        <taxon>Actinomycetota</taxon>
        <taxon>Actinomycetes</taxon>
        <taxon>Kitasatosporales</taxon>
        <taxon>Streptomycetaceae</taxon>
        <taxon>Streptomyces</taxon>
    </lineage>
</organism>